<dbReference type="Pfam" id="PF04203">
    <property type="entry name" value="Sortase"/>
    <property type="match status" value="1"/>
</dbReference>
<dbReference type="NCBIfam" id="TIGR01076">
    <property type="entry name" value="sortase_fam"/>
    <property type="match status" value="1"/>
</dbReference>
<dbReference type="EMBL" id="AWTT01000040">
    <property type="protein sequence ID" value="KIS02918.1"/>
    <property type="molecule type" value="Genomic_DNA"/>
</dbReference>
<dbReference type="SUPFAM" id="SSF63817">
    <property type="entry name" value="Sortase"/>
    <property type="match status" value="1"/>
</dbReference>
<feature type="active site" description="Proton donor/acceptor" evidence="4">
    <location>
        <position position="142"/>
    </location>
</feature>
<dbReference type="AlphaFoldDB" id="A0A0D0Y3T7"/>
<sequence length="222" mass="24363">MKKYWVKQAILITTFIVGFIMLMIVVFNGPMMQHATKQRIRDDVTPTKVAADSKKINQANFNYDSVTALSPLVAPAEAARSVVTNGDHNASDFLAVGTIKIPAVKLNLPIGLGVGKVVLSVGAGTMKIEQQMGQGNYALAGHHMINPNVLFSPLMRVKKGNIIYLSDTTRTYRYRVTSIKHVEKEQSSVVDDVEGKKLVTLVTCDRSYGTDSRLIVQGELIE</sequence>
<keyword evidence="5" id="KW-0812">Transmembrane</keyword>
<keyword evidence="5" id="KW-1133">Transmembrane helix</keyword>
<evidence type="ECO:0000313" key="7">
    <source>
        <dbReference type="Proteomes" id="UP000032279"/>
    </source>
</evidence>
<keyword evidence="5" id="KW-0472">Membrane</keyword>
<dbReference type="Proteomes" id="UP000032279">
    <property type="component" value="Unassembled WGS sequence"/>
</dbReference>
<keyword evidence="3" id="KW-0788">Thiol protease</keyword>
<name>A0A0D0Y3T7_9LACO</name>
<evidence type="ECO:0000313" key="6">
    <source>
        <dbReference type="EMBL" id="KIS02918.1"/>
    </source>
</evidence>
<feature type="active site" description="Acyl-thioester intermediate" evidence="4">
    <location>
        <position position="204"/>
    </location>
</feature>
<gene>
    <name evidence="6" type="primary">srtA1</name>
    <name evidence="6" type="ORF">WDC_1504</name>
</gene>
<organism evidence="6 7">
    <name type="scientific">Paucilactobacillus wasatchensis</name>
    <dbReference type="NCBI Taxonomy" id="1335616"/>
    <lineage>
        <taxon>Bacteria</taxon>
        <taxon>Bacillati</taxon>
        <taxon>Bacillota</taxon>
        <taxon>Bacilli</taxon>
        <taxon>Lactobacillales</taxon>
        <taxon>Lactobacillaceae</taxon>
        <taxon>Paucilactobacillus</taxon>
    </lineage>
</organism>
<evidence type="ECO:0000256" key="4">
    <source>
        <dbReference type="PIRSR" id="PIRSR605754-1"/>
    </source>
</evidence>
<evidence type="ECO:0000256" key="2">
    <source>
        <dbReference type="ARBA" id="ARBA00022801"/>
    </source>
</evidence>
<dbReference type="InterPro" id="IPR023365">
    <property type="entry name" value="Sortase_dom-sf"/>
</dbReference>
<comment type="caution">
    <text evidence="6">The sequence shown here is derived from an EMBL/GenBank/DDBJ whole genome shotgun (WGS) entry which is preliminary data.</text>
</comment>
<dbReference type="OrthoDB" id="1648028at2"/>
<accession>A0A0D0Y3T7</accession>
<keyword evidence="2" id="KW-0378">Hydrolase</keyword>
<protein>
    <submittedName>
        <fullName evidence="6">Sortase A</fullName>
    </submittedName>
</protein>
<evidence type="ECO:0000256" key="3">
    <source>
        <dbReference type="ARBA" id="ARBA00022807"/>
    </source>
</evidence>
<evidence type="ECO:0000256" key="1">
    <source>
        <dbReference type="ARBA" id="ARBA00022670"/>
    </source>
</evidence>
<dbReference type="InterPro" id="IPR005754">
    <property type="entry name" value="Sortase"/>
</dbReference>
<dbReference type="PATRIC" id="fig|1335616.4.peg.1508"/>
<dbReference type="GO" id="GO:0008234">
    <property type="term" value="F:cysteine-type peptidase activity"/>
    <property type="evidence" value="ECO:0007669"/>
    <property type="project" value="UniProtKB-KW"/>
</dbReference>
<keyword evidence="1" id="KW-0645">Protease</keyword>
<keyword evidence="7" id="KW-1185">Reference proteome</keyword>
<dbReference type="STRING" id="1335616.WDC_1504"/>
<reference evidence="6 7" key="1">
    <citation type="submission" date="2013-08" db="EMBL/GenBank/DDBJ databases">
        <title>Lactobacillus wasatchii sp. WDC04, a late gas producing bacteria isolated from aged chedder cheese.</title>
        <authorList>
            <person name="Oberg C.J."/>
            <person name="Culumber M."/>
            <person name="McMahon D.J."/>
            <person name="Broadbent J.R."/>
            <person name="Oberg T.S."/>
            <person name="Ortaki F."/>
        </authorList>
    </citation>
    <scope>NUCLEOTIDE SEQUENCE [LARGE SCALE GENOMIC DNA]</scope>
    <source>
        <strain evidence="6 7">WDC04</strain>
    </source>
</reference>
<dbReference type="GO" id="GO:0006508">
    <property type="term" value="P:proteolysis"/>
    <property type="evidence" value="ECO:0007669"/>
    <property type="project" value="UniProtKB-KW"/>
</dbReference>
<dbReference type="RefSeq" id="WP_044011210.1">
    <property type="nucleotide sequence ID" value="NZ_AWTT01000040.1"/>
</dbReference>
<feature type="transmembrane region" description="Helical" evidence="5">
    <location>
        <begin position="6"/>
        <end position="29"/>
    </location>
</feature>
<dbReference type="CDD" id="cd06165">
    <property type="entry name" value="Sortase_A"/>
    <property type="match status" value="1"/>
</dbReference>
<evidence type="ECO:0000256" key="5">
    <source>
        <dbReference type="SAM" id="Phobius"/>
    </source>
</evidence>
<proteinExistence type="predicted"/>
<dbReference type="InterPro" id="IPR042007">
    <property type="entry name" value="Sortase_A"/>
</dbReference>
<dbReference type="Gene3D" id="2.40.260.10">
    <property type="entry name" value="Sortase"/>
    <property type="match status" value="1"/>
</dbReference>